<evidence type="ECO:0000313" key="1">
    <source>
        <dbReference type="EMBL" id="NOL49273.1"/>
    </source>
</evidence>
<accession>A0A7Y4P510</accession>
<dbReference type="EMBL" id="JABGBO010000003">
    <property type="protein sequence ID" value="NOL49273.1"/>
    <property type="molecule type" value="Genomic_DNA"/>
</dbReference>
<dbReference type="NCBIfam" id="TIGR02384">
    <property type="entry name" value="RelB_DinJ"/>
    <property type="match status" value="1"/>
</dbReference>
<dbReference type="InterPro" id="IPR007337">
    <property type="entry name" value="RelB/DinJ"/>
</dbReference>
<dbReference type="Proteomes" id="UP000541421">
    <property type="component" value="Unassembled WGS sequence"/>
</dbReference>
<dbReference type="Pfam" id="PF04221">
    <property type="entry name" value="RelB"/>
    <property type="match status" value="1"/>
</dbReference>
<name>A0A7Y4P510_9BURK</name>
<keyword evidence="2" id="KW-1185">Reference proteome</keyword>
<gene>
    <name evidence="1" type="ORF">HKX40_03835</name>
</gene>
<dbReference type="AlphaFoldDB" id="A0A7Y4P510"/>
<sequence>MSTNFNLRLDEQLKAESFRVIEDFGLTPSQFMRLILKQVVDTGSLPLSFEKRQHTLSKKGKRLVRESIEDIEQGRITEYASLDAFMQAAAHEEA</sequence>
<reference evidence="1 2" key="1">
    <citation type="submission" date="2020-05" db="EMBL/GenBank/DDBJ databases">
        <authorList>
            <person name="Niu N."/>
        </authorList>
    </citation>
    <scope>NUCLEOTIDE SEQUENCE [LARGE SCALE GENOMIC DNA]</scope>
    <source>
        <strain evidence="1 2">LMG10982</strain>
    </source>
</reference>
<dbReference type="RefSeq" id="WP_171588241.1">
    <property type="nucleotide sequence ID" value="NZ_JABGBO010000003.1"/>
</dbReference>
<dbReference type="InterPro" id="IPR013321">
    <property type="entry name" value="Arc_rbn_hlx_hlx"/>
</dbReference>
<organism evidence="1 2">
    <name type="scientific">Pelistega europaea</name>
    <dbReference type="NCBI Taxonomy" id="106147"/>
    <lineage>
        <taxon>Bacteria</taxon>
        <taxon>Pseudomonadati</taxon>
        <taxon>Pseudomonadota</taxon>
        <taxon>Betaproteobacteria</taxon>
        <taxon>Burkholderiales</taxon>
        <taxon>Alcaligenaceae</taxon>
        <taxon>Pelistega</taxon>
    </lineage>
</organism>
<dbReference type="Gene3D" id="1.10.1220.10">
    <property type="entry name" value="Met repressor-like"/>
    <property type="match status" value="1"/>
</dbReference>
<evidence type="ECO:0000313" key="2">
    <source>
        <dbReference type="Proteomes" id="UP000541421"/>
    </source>
</evidence>
<comment type="caution">
    <text evidence="1">The sequence shown here is derived from an EMBL/GenBank/DDBJ whole genome shotgun (WGS) entry which is preliminary data.</text>
</comment>
<dbReference type="GO" id="GO:0006355">
    <property type="term" value="P:regulation of DNA-templated transcription"/>
    <property type="evidence" value="ECO:0007669"/>
    <property type="project" value="InterPro"/>
</dbReference>
<protein>
    <submittedName>
        <fullName evidence="1">Type II toxin-antitoxin system RelB/DinJ family antitoxin</fullName>
    </submittedName>
</protein>
<proteinExistence type="predicted"/>